<evidence type="ECO:0000256" key="2">
    <source>
        <dbReference type="ARBA" id="ARBA00012438"/>
    </source>
</evidence>
<dbReference type="Proteomes" id="UP000306585">
    <property type="component" value="Unassembled WGS sequence"/>
</dbReference>
<dbReference type="AlphaFoldDB" id="A0A5R9GZE2"/>
<dbReference type="Pfam" id="PF02518">
    <property type="entry name" value="HATPase_c"/>
    <property type="match status" value="1"/>
</dbReference>
<reference evidence="11 12" key="1">
    <citation type="journal article" date="2019" name="Appl. Environ. Microbiol.">
        <title>Environmental Evidence and Genomic Insight of Iron-oxidizing Bacteria Preference Towards More Corrosion Resistant Stainless Steel at Higher Salinities.</title>
        <authorList>
            <person name="Garrison C.E."/>
            <person name="Price K.A."/>
            <person name="Field E.K."/>
        </authorList>
    </citation>
    <scope>NUCLEOTIDE SEQUENCE [LARGE SCALE GENOMIC DNA]</scope>
    <source>
        <strain evidence="11 12">P3</strain>
    </source>
</reference>
<evidence type="ECO:0000256" key="3">
    <source>
        <dbReference type="ARBA" id="ARBA00022553"/>
    </source>
</evidence>
<keyword evidence="7" id="KW-0067">ATP-binding</keyword>
<dbReference type="Gene3D" id="3.30.565.10">
    <property type="entry name" value="Histidine kinase-like ATPase, C-terminal domain"/>
    <property type="match status" value="1"/>
</dbReference>
<keyword evidence="9" id="KW-0812">Transmembrane</keyword>
<keyword evidence="5" id="KW-0547">Nucleotide-binding</keyword>
<dbReference type="Gene3D" id="1.10.287.130">
    <property type="match status" value="1"/>
</dbReference>
<evidence type="ECO:0000256" key="6">
    <source>
        <dbReference type="ARBA" id="ARBA00022777"/>
    </source>
</evidence>
<dbReference type="PANTHER" id="PTHR43065:SF10">
    <property type="entry name" value="PEROXIDE STRESS-ACTIVATED HISTIDINE KINASE MAK3"/>
    <property type="match status" value="1"/>
</dbReference>
<keyword evidence="3" id="KW-0597">Phosphoprotein</keyword>
<evidence type="ECO:0000256" key="8">
    <source>
        <dbReference type="ARBA" id="ARBA00023012"/>
    </source>
</evidence>
<evidence type="ECO:0000313" key="11">
    <source>
        <dbReference type="EMBL" id="TLS68224.1"/>
    </source>
</evidence>
<dbReference type="EMBL" id="VBRY01000003">
    <property type="protein sequence ID" value="TLS68224.1"/>
    <property type="molecule type" value="Genomic_DNA"/>
</dbReference>
<feature type="transmembrane region" description="Helical" evidence="9">
    <location>
        <begin position="110"/>
        <end position="128"/>
    </location>
</feature>
<evidence type="ECO:0000256" key="1">
    <source>
        <dbReference type="ARBA" id="ARBA00000085"/>
    </source>
</evidence>
<dbReference type="InterPro" id="IPR003594">
    <property type="entry name" value="HATPase_dom"/>
</dbReference>
<feature type="transmembrane region" description="Helical" evidence="9">
    <location>
        <begin position="140"/>
        <end position="158"/>
    </location>
</feature>
<dbReference type="EC" id="2.7.13.3" evidence="2"/>
<dbReference type="Pfam" id="PF00512">
    <property type="entry name" value="HisKA"/>
    <property type="match status" value="1"/>
</dbReference>
<evidence type="ECO:0000256" key="4">
    <source>
        <dbReference type="ARBA" id="ARBA00022679"/>
    </source>
</evidence>
<dbReference type="SUPFAM" id="SSF47384">
    <property type="entry name" value="Homodimeric domain of signal transducing histidine kinase"/>
    <property type="match status" value="1"/>
</dbReference>
<evidence type="ECO:0000256" key="5">
    <source>
        <dbReference type="ARBA" id="ARBA00022741"/>
    </source>
</evidence>
<keyword evidence="8" id="KW-0902">Two-component regulatory system</keyword>
<proteinExistence type="predicted"/>
<dbReference type="GO" id="GO:0000155">
    <property type="term" value="F:phosphorelay sensor kinase activity"/>
    <property type="evidence" value="ECO:0007669"/>
    <property type="project" value="InterPro"/>
</dbReference>
<evidence type="ECO:0000256" key="9">
    <source>
        <dbReference type="SAM" id="Phobius"/>
    </source>
</evidence>
<comment type="catalytic activity">
    <reaction evidence="1">
        <text>ATP + protein L-histidine = ADP + protein N-phospho-L-histidine.</text>
        <dbReference type="EC" id="2.7.13.3"/>
    </reaction>
</comment>
<organism evidence="11 12">
    <name type="scientific">Mariprofundus erugo</name>
    <dbReference type="NCBI Taxonomy" id="2528639"/>
    <lineage>
        <taxon>Bacteria</taxon>
        <taxon>Pseudomonadati</taxon>
        <taxon>Pseudomonadota</taxon>
        <taxon>Candidatius Mariprofundia</taxon>
        <taxon>Mariprofundales</taxon>
        <taxon>Mariprofundaceae</taxon>
        <taxon>Mariprofundus</taxon>
    </lineage>
</organism>
<dbReference type="SMART" id="SM00387">
    <property type="entry name" value="HATPase_c"/>
    <property type="match status" value="1"/>
</dbReference>
<dbReference type="SMART" id="SM00388">
    <property type="entry name" value="HisKA"/>
    <property type="match status" value="1"/>
</dbReference>
<feature type="transmembrane region" description="Helical" evidence="9">
    <location>
        <begin position="30"/>
        <end position="51"/>
    </location>
</feature>
<dbReference type="GO" id="GO:0005524">
    <property type="term" value="F:ATP binding"/>
    <property type="evidence" value="ECO:0007669"/>
    <property type="project" value="UniProtKB-KW"/>
</dbReference>
<keyword evidence="6 11" id="KW-0418">Kinase</keyword>
<comment type="caution">
    <text evidence="11">The sequence shown here is derived from an EMBL/GenBank/DDBJ whole genome shotgun (WGS) entry which is preliminary data.</text>
</comment>
<accession>A0A5R9GZE2</accession>
<evidence type="ECO:0000259" key="10">
    <source>
        <dbReference type="PROSITE" id="PS50109"/>
    </source>
</evidence>
<keyword evidence="4" id="KW-0808">Transferase</keyword>
<sequence length="508" mass="55833">MKPIFYRALAGGAIALVLMAWIYPTAPFQSLIVIIAVLFLLSLLLQAWLAVSRFDERRQWAFRFTIDIVLASLLLLATGGIDSPFSFLLGLIIISSGAFAWFMLPLVMTVLACICYLMAVYGELWLIGMPMPDTAEALHILLQVSALMLVGGIMAAIARRHAGLRASSDRALSQHRRLKDLHDKLMAAMCEGVIVLDEHLEVSDMNAAAGMLLGEQPISVLTSLPAIASCLHHGGRPGCQCEYRQGEQVLLVAVTRLSNDADAVWLLTLVDISELRHMEWQMHQQEKMAALGQMAAMLAHEIRNPVQTMAQGLEILPAGEVKGVNIRNILHDEMLRLNRLVTTMLNYSQPLQPEPALIYMPAVIRAALMQLKFSEQCAVDIRCELDQLQIDGDHFRLVLDNLLSNAVLNSPPDGRVRVGLTGGELEWQLRVCNRGTIAENVRERLFEPFVSGRSCGVGLGLATVRQVCAVNHWRVGLQQEGELICFCVSGGGVVADPHDEAWAGMAHG</sequence>
<dbReference type="SUPFAM" id="SSF55874">
    <property type="entry name" value="ATPase domain of HSP90 chaperone/DNA topoisomerase II/histidine kinase"/>
    <property type="match status" value="1"/>
</dbReference>
<feature type="transmembrane region" description="Helical" evidence="9">
    <location>
        <begin position="5"/>
        <end position="24"/>
    </location>
</feature>
<keyword evidence="9" id="KW-0472">Membrane</keyword>
<dbReference type="InterPro" id="IPR003661">
    <property type="entry name" value="HisK_dim/P_dom"/>
</dbReference>
<dbReference type="RefSeq" id="WP_138238559.1">
    <property type="nucleotide sequence ID" value="NZ_VBRY01000003.1"/>
</dbReference>
<keyword evidence="12" id="KW-1185">Reference proteome</keyword>
<protein>
    <recommendedName>
        <fullName evidence="2">histidine kinase</fullName>
        <ecNumber evidence="2">2.7.13.3</ecNumber>
    </recommendedName>
</protein>
<evidence type="ECO:0000313" key="12">
    <source>
        <dbReference type="Proteomes" id="UP000306585"/>
    </source>
</evidence>
<dbReference type="CDD" id="cd00082">
    <property type="entry name" value="HisKA"/>
    <property type="match status" value="1"/>
</dbReference>
<dbReference type="PROSITE" id="PS50109">
    <property type="entry name" value="HIS_KIN"/>
    <property type="match status" value="1"/>
</dbReference>
<dbReference type="InterPro" id="IPR005467">
    <property type="entry name" value="His_kinase_dom"/>
</dbReference>
<dbReference type="InterPro" id="IPR036097">
    <property type="entry name" value="HisK_dim/P_sf"/>
</dbReference>
<dbReference type="PANTHER" id="PTHR43065">
    <property type="entry name" value="SENSOR HISTIDINE KINASE"/>
    <property type="match status" value="1"/>
</dbReference>
<gene>
    <name evidence="11" type="ORF">FEF65_04310</name>
</gene>
<evidence type="ECO:0000256" key="7">
    <source>
        <dbReference type="ARBA" id="ARBA00022840"/>
    </source>
</evidence>
<feature type="domain" description="Histidine kinase" evidence="10">
    <location>
        <begin position="297"/>
        <end position="483"/>
    </location>
</feature>
<dbReference type="InterPro" id="IPR036890">
    <property type="entry name" value="HATPase_C_sf"/>
</dbReference>
<keyword evidence="9" id="KW-1133">Transmembrane helix</keyword>
<name>A0A5R9GZE2_9PROT</name>